<keyword evidence="1 2" id="KW-0238">DNA-binding</keyword>
<organism evidence="4 5">
    <name type="scientific">Staphylococcus aureus</name>
    <dbReference type="NCBI Taxonomy" id="1280"/>
    <lineage>
        <taxon>Bacteria</taxon>
        <taxon>Bacillati</taxon>
        <taxon>Bacillota</taxon>
        <taxon>Bacilli</taxon>
        <taxon>Bacillales</taxon>
        <taxon>Staphylococcaceae</taxon>
        <taxon>Staphylococcus</taxon>
    </lineage>
</organism>
<evidence type="ECO:0000256" key="3">
    <source>
        <dbReference type="SAM" id="MobiDB-lite"/>
    </source>
</evidence>
<dbReference type="Pfam" id="PF00436">
    <property type="entry name" value="SSB"/>
    <property type="match status" value="1"/>
</dbReference>
<accession>A0AB73JHZ5</accession>
<evidence type="ECO:0000256" key="1">
    <source>
        <dbReference type="ARBA" id="ARBA00023125"/>
    </source>
</evidence>
<dbReference type="SUPFAM" id="SSF50249">
    <property type="entry name" value="Nucleic acid-binding proteins"/>
    <property type="match status" value="1"/>
</dbReference>
<dbReference type="PIRSF" id="PIRSF002070">
    <property type="entry name" value="SSB"/>
    <property type="match status" value="1"/>
</dbReference>
<dbReference type="GO" id="GO:0003697">
    <property type="term" value="F:single-stranded DNA binding"/>
    <property type="evidence" value="ECO:0007669"/>
    <property type="project" value="InterPro"/>
</dbReference>
<dbReference type="PROSITE" id="PS50935">
    <property type="entry name" value="SSB"/>
    <property type="match status" value="1"/>
</dbReference>
<dbReference type="AlphaFoldDB" id="A0AB73JHZ5"/>
<dbReference type="Gene3D" id="2.40.50.140">
    <property type="entry name" value="Nucleic acid-binding proteins"/>
    <property type="match status" value="1"/>
</dbReference>
<dbReference type="EMBL" id="WFHO01000014">
    <property type="protein sequence ID" value="MUG52547.1"/>
    <property type="molecule type" value="Genomic_DNA"/>
</dbReference>
<evidence type="ECO:0000313" key="4">
    <source>
        <dbReference type="EMBL" id="MUG52547.1"/>
    </source>
</evidence>
<feature type="region of interest" description="Disordered" evidence="3">
    <location>
        <begin position="103"/>
        <end position="153"/>
    </location>
</feature>
<sequence length="153" mass="17598">MINNVFLLGRIAHDLKYTVDENDLERCTFKIAVNSYNNLTNYPTVTVFGKDAVNLTKYNSKGDLIHVTGYISTKRREKDDGGYQYFENVIAQSIKYLSFKNNSTDNEKENINNESSQSQSKQDLNFDKQAQSDSHIYTNQQKANGFQDEDLPF</sequence>
<dbReference type="Proteomes" id="UP000463077">
    <property type="component" value="Unassembled WGS sequence"/>
</dbReference>
<feature type="compositionally biased region" description="Polar residues" evidence="3">
    <location>
        <begin position="128"/>
        <end position="144"/>
    </location>
</feature>
<protein>
    <recommendedName>
        <fullName evidence="2">Single-stranded DNA-binding protein</fullName>
    </recommendedName>
</protein>
<gene>
    <name evidence="4" type="ORF">GAY54_08265</name>
</gene>
<dbReference type="RefSeq" id="WP_155560052.1">
    <property type="nucleotide sequence ID" value="NZ_JABMKL010000023.1"/>
</dbReference>
<dbReference type="CDD" id="cd04496">
    <property type="entry name" value="SSB_OBF"/>
    <property type="match status" value="1"/>
</dbReference>
<reference evidence="4 5" key="1">
    <citation type="journal article" date="2019" name="Int. J. Infect. Dis.">
        <title>Characterization of a community-acquired methicillin-resistant sequence type 338 Staphylococcus aureus strain containing a staphylococcal cassette chromosome mec type VT.</title>
        <authorList>
            <person name="Chen Y."/>
            <person name="Hong J."/>
            <person name="Chen Y."/>
            <person name="Wang H."/>
            <person name="Yu Y."/>
            <person name="Qu T."/>
        </authorList>
    </citation>
    <scope>NUCLEOTIDE SEQUENCE [LARGE SCALE GENOMIC DNA]</scope>
    <source>
        <strain evidence="4 5">LJ05</strain>
    </source>
</reference>
<dbReference type="InterPro" id="IPR012340">
    <property type="entry name" value="NA-bd_OB-fold"/>
</dbReference>
<comment type="caution">
    <text evidence="4">The sequence shown here is derived from an EMBL/GenBank/DDBJ whole genome shotgun (WGS) entry which is preliminary data.</text>
</comment>
<proteinExistence type="predicted"/>
<evidence type="ECO:0000256" key="2">
    <source>
        <dbReference type="PIRNR" id="PIRNR002070"/>
    </source>
</evidence>
<dbReference type="InterPro" id="IPR011344">
    <property type="entry name" value="ssDNA-bd"/>
</dbReference>
<name>A0AB73JHZ5_STAAU</name>
<dbReference type="GO" id="GO:0006260">
    <property type="term" value="P:DNA replication"/>
    <property type="evidence" value="ECO:0007669"/>
    <property type="project" value="InterPro"/>
</dbReference>
<evidence type="ECO:0000313" key="5">
    <source>
        <dbReference type="Proteomes" id="UP000463077"/>
    </source>
</evidence>
<feature type="compositionally biased region" description="Low complexity" evidence="3">
    <location>
        <begin position="112"/>
        <end position="122"/>
    </location>
</feature>
<dbReference type="InterPro" id="IPR000424">
    <property type="entry name" value="Primosome_PriB/ssb"/>
</dbReference>